<gene>
    <name evidence="6" type="ORF">DEM27_01060</name>
</gene>
<protein>
    <recommendedName>
        <fullName evidence="3">Flagellin</fullName>
    </recommendedName>
</protein>
<dbReference type="GO" id="GO:0009288">
    <property type="term" value="C:bacterial-type flagellum"/>
    <property type="evidence" value="ECO:0007669"/>
    <property type="project" value="UniProtKB-SubCell"/>
</dbReference>
<dbReference type="Proteomes" id="UP000245252">
    <property type="component" value="Unassembled WGS sequence"/>
</dbReference>
<dbReference type="PANTHER" id="PTHR42792">
    <property type="entry name" value="FLAGELLIN"/>
    <property type="match status" value="1"/>
</dbReference>
<keyword evidence="6" id="KW-0966">Cell projection</keyword>
<comment type="caution">
    <text evidence="6">The sequence shown here is derived from an EMBL/GenBank/DDBJ whole genome shotgun (WGS) entry which is preliminary data.</text>
</comment>
<dbReference type="AlphaFoldDB" id="A0A2U2DWW7"/>
<accession>A0A2U2DWW7</accession>
<dbReference type="Gene3D" id="1.20.1330.10">
    <property type="entry name" value="f41 fragment of flagellin, N-terminal domain"/>
    <property type="match status" value="1"/>
</dbReference>
<proteinExistence type="inferred from homology"/>
<dbReference type="OrthoDB" id="8004955at2"/>
<comment type="subcellular location">
    <subcellularLocation>
        <location evidence="3">Secreted</location>
    </subcellularLocation>
    <subcellularLocation>
        <location evidence="3">Bacterial flagellum</location>
    </subcellularLocation>
</comment>
<dbReference type="Pfam" id="PF00669">
    <property type="entry name" value="Flagellin_N"/>
    <property type="match status" value="1"/>
</dbReference>
<dbReference type="RefSeq" id="WP_109456335.1">
    <property type="nucleotide sequence ID" value="NZ_QFBC01000001.1"/>
</dbReference>
<feature type="domain" description="Flagellin C-terminal" evidence="5">
    <location>
        <begin position="283"/>
        <end position="360"/>
    </location>
</feature>
<sequence>MKTSFVSTLSIQNAMRLTVAQAQSELLKAQSEATTGKYYDLGVSLAERTSQSLDLNREVARLKALSETNSLSTQRLASSQTALDNISNAGQSMLNTVLALSGSEDANSLKTARTSIENAFSIFSDMSNMALNGEFLFSGINSDVQPATDMQTNVATAYNTELQFYLTSQGLTDKSQMSATQMDSFLTTVEAKFNGTSTLTDPPHTGRGGEDLWTSYVSQASDTNMTSRISKTEVVESSTNTNTQGMRYMALGAISALTFMDASLDTPARQAANKKMNQFIAAGIDGIDVDRGKLGLSEERIKKANDSLNAQSTIIKTYLGDLEGVDGYEAATRVKNLLALVDASYTLTARIQQLSLVNFL</sequence>
<comment type="function">
    <text evidence="3">Flagellin is the subunit protein which polymerizes to form the filaments of bacterial flagella.</text>
</comment>
<keyword evidence="7" id="KW-1185">Reference proteome</keyword>
<keyword evidence="6" id="KW-0282">Flagellum</keyword>
<evidence type="ECO:0000256" key="3">
    <source>
        <dbReference type="RuleBase" id="RU362073"/>
    </source>
</evidence>
<evidence type="ECO:0000256" key="2">
    <source>
        <dbReference type="ARBA" id="ARBA00023143"/>
    </source>
</evidence>
<dbReference type="EMBL" id="QFBC01000001">
    <property type="protein sequence ID" value="PWE57818.1"/>
    <property type="molecule type" value="Genomic_DNA"/>
</dbReference>
<keyword evidence="2 3" id="KW-0975">Bacterial flagellum</keyword>
<dbReference type="SUPFAM" id="SSF64518">
    <property type="entry name" value="Phase 1 flagellin"/>
    <property type="match status" value="1"/>
</dbReference>
<dbReference type="InterPro" id="IPR046358">
    <property type="entry name" value="Flagellin_C"/>
</dbReference>
<dbReference type="NCBIfam" id="NF004669">
    <property type="entry name" value="PRK06008.1"/>
    <property type="match status" value="1"/>
</dbReference>
<evidence type="ECO:0000313" key="6">
    <source>
        <dbReference type="EMBL" id="PWE57818.1"/>
    </source>
</evidence>
<keyword evidence="3" id="KW-0964">Secreted</keyword>
<dbReference type="PANTHER" id="PTHR42792:SF1">
    <property type="entry name" value="FLAGELLAR HOOK-ASSOCIATED PROTEIN 3"/>
    <property type="match status" value="1"/>
</dbReference>
<evidence type="ECO:0000256" key="1">
    <source>
        <dbReference type="ARBA" id="ARBA00005709"/>
    </source>
</evidence>
<evidence type="ECO:0000259" key="4">
    <source>
        <dbReference type="Pfam" id="PF00669"/>
    </source>
</evidence>
<evidence type="ECO:0000259" key="5">
    <source>
        <dbReference type="Pfam" id="PF00700"/>
    </source>
</evidence>
<comment type="similarity">
    <text evidence="1 3">Belongs to the bacterial flagellin family.</text>
</comment>
<dbReference type="GO" id="GO:0005198">
    <property type="term" value="F:structural molecule activity"/>
    <property type="evidence" value="ECO:0007669"/>
    <property type="project" value="UniProtKB-UniRule"/>
</dbReference>
<keyword evidence="6" id="KW-0969">Cilium</keyword>
<dbReference type="Pfam" id="PF00700">
    <property type="entry name" value="Flagellin_C"/>
    <property type="match status" value="1"/>
</dbReference>
<dbReference type="GO" id="GO:0005576">
    <property type="term" value="C:extracellular region"/>
    <property type="evidence" value="ECO:0007669"/>
    <property type="project" value="UniProtKB-SubCell"/>
</dbReference>
<evidence type="ECO:0000313" key="7">
    <source>
        <dbReference type="Proteomes" id="UP000245252"/>
    </source>
</evidence>
<dbReference type="InterPro" id="IPR001492">
    <property type="entry name" value="Flagellin"/>
</dbReference>
<feature type="domain" description="Flagellin N-terminal" evidence="4">
    <location>
        <begin position="6"/>
        <end position="141"/>
    </location>
</feature>
<reference evidence="6 7" key="1">
    <citation type="submission" date="2018-05" db="EMBL/GenBank/DDBJ databases">
        <title>The draft genome of strain NS-104.</title>
        <authorList>
            <person name="Hang P."/>
            <person name="Jiang J."/>
        </authorList>
    </citation>
    <scope>NUCLEOTIDE SEQUENCE [LARGE SCALE GENOMIC DNA]</scope>
    <source>
        <strain evidence="6 7">NS-104</strain>
    </source>
</reference>
<organism evidence="6 7">
    <name type="scientific">Metarhizobium album</name>
    <dbReference type="NCBI Taxonomy" id="2182425"/>
    <lineage>
        <taxon>Bacteria</taxon>
        <taxon>Pseudomonadati</taxon>
        <taxon>Pseudomonadota</taxon>
        <taxon>Alphaproteobacteria</taxon>
        <taxon>Hyphomicrobiales</taxon>
        <taxon>Rhizobiaceae</taxon>
        <taxon>Metarhizobium</taxon>
    </lineage>
</organism>
<dbReference type="InterPro" id="IPR001029">
    <property type="entry name" value="Flagellin_N"/>
</dbReference>
<name>A0A2U2DWW7_9HYPH</name>